<evidence type="ECO:0000256" key="2">
    <source>
        <dbReference type="ARBA" id="ARBA00006991"/>
    </source>
</evidence>
<reference evidence="14" key="1">
    <citation type="submission" date="2016-05" db="EMBL/GenBank/DDBJ databases">
        <title>Comparative genomics of biotechnologically important yeasts.</title>
        <authorList>
            <consortium name="DOE Joint Genome Institute"/>
            <person name="Riley R."/>
            <person name="Haridas S."/>
            <person name="Wolfe K.H."/>
            <person name="Lopes M.R."/>
            <person name="Hittinger C.T."/>
            <person name="Goker M."/>
            <person name="Salamov A."/>
            <person name="Wisecaver J."/>
            <person name="Long T.M."/>
            <person name="Aerts A.L."/>
            <person name="Barry K."/>
            <person name="Choi C."/>
            <person name="Clum A."/>
            <person name="Coughlan A.Y."/>
            <person name="Deshpande S."/>
            <person name="Douglass A.P."/>
            <person name="Hanson S.J."/>
            <person name="Klenk H.-P."/>
            <person name="Labutti K."/>
            <person name="Lapidus A."/>
            <person name="Lindquist E."/>
            <person name="Lipzen A."/>
            <person name="Meier-Kolthoff J.P."/>
            <person name="Ohm R.A."/>
            <person name="Otillar R.P."/>
            <person name="Pangilinan J."/>
            <person name="Peng Y."/>
            <person name="Rokas A."/>
            <person name="Rosa C.A."/>
            <person name="Scheuner C."/>
            <person name="Sibirny A.A."/>
            <person name="Slot J.C."/>
            <person name="Stielow J.B."/>
            <person name="Sun H."/>
            <person name="Kurtzman C.P."/>
            <person name="Blackwell M."/>
            <person name="Grigoriev I.V."/>
            <person name="Jeffries T.W."/>
        </authorList>
    </citation>
    <scope>NUCLEOTIDE SEQUENCE [LARGE SCALE GENOMIC DNA]</scope>
    <source>
        <strain evidence="14">DSM 1968</strain>
    </source>
</reference>
<evidence type="ECO:0000313" key="14">
    <source>
        <dbReference type="Proteomes" id="UP000095038"/>
    </source>
</evidence>
<evidence type="ECO:0000256" key="8">
    <source>
        <dbReference type="ARBA" id="ARBA00023163"/>
    </source>
</evidence>
<feature type="compositionally biased region" description="Low complexity" evidence="11">
    <location>
        <begin position="21"/>
        <end position="30"/>
    </location>
</feature>
<dbReference type="InterPro" id="IPR013087">
    <property type="entry name" value="Znf_C2H2_type"/>
</dbReference>
<dbReference type="GO" id="GO:0008270">
    <property type="term" value="F:zinc ion binding"/>
    <property type="evidence" value="ECO:0007669"/>
    <property type="project" value="UniProtKB-KW"/>
</dbReference>
<accession>A0A1D2VMN8</accession>
<dbReference type="GeneID" id="30963898"/>
<keyword evidence="5 10" id="KW-0863">Zinc-finger</keyword>
<evidence type="ECO:0000256" key="10">
    <source>
        <dbReference type="PROSITE-ProRule" id="PRU00042"/>
    </source>
</evidence>
<feature type="domain" description="C2H2-type" evidence="12">
    <location>
        <begin position="54"/>
        <end position="81"/>
    </location>
</feature>
<feature type="domain" description="C2H2-type" evidence="12">
    <location>
        <begin position="82"/>
        <end position="109"/>
    </location>
</feature>
<proteinExistence type="inferred from homology"/>
<comment type="similarity">
    <text evidence="2">Belongs to the krueppel C2H2-type zinc-finger protein family.</text>
</comment>
<dbReference type="FunFam" id="3.30.160.60:FF:000761">
    <property type="entry name" value="Zinc finger protein 449"/>
    <property type="match status" value="1"/>
</dbReference>
<dbReference type="Pfam" id="PF00096">
    <property type="entry name" value="zf-C2H2"/>
    <property type="match status" value="2"/>
</dbReference>
<keyword evidence="7" id="KW-0805">Transcription regulation</keyword>
<keyword evidence="4" id="KW-0677">Repeat</keyword>
<keyword evidence="8" id="KW-0804">Transcription</keyword>
<dbReference type="GO" id="GO:0003677">
    <property type="term" value="F:DNA binding"/>
    <property type="evidence" value="ECO:0007669"/>
    <property type="project" value="UniProtKB-KW"/>
</dbReference>
<comment type="subcellular location">
    <subcellularLocation>
        <location evidence="1">Nucleus</location>
    </subcellularLocation>
</comment>
<evidence type="ECO:0000256" key="1">
    <source>
        <dbReference type="ARBA" id="ARBA00004123"/>
    </source>
</evidence>
<dbReference type="PROSITE" id="PS00028">
    <property type="entry name" value="ZINC_FINGER_C2H2_1"/>
    <property type="match status" value="1"/>
</dbReference>
<evidence type="ECO:0000313" key="13">
    <source>
        <dbReference type="EMBL" id="ODV62881.1"/>
    </source>
</evidence>
<organism evidence="13 14">
    <name type="scientific">Ascoidea rubescens DSM 1968</name>
    <dbReference type="NCBI Taxonomy" id="1344418"/>
    <lineage>
        <taxon>Eukaryota</taxon>
        <taxon>Fungi</taxon>
        <taxon>Dikarya</taxon>
        <taxon>Ascomycota</taxon>
        <taxon>Saccharomycotina</taxon>
        <taxon>Saccharomycetes</taxon>
        <taxon>Ascoideaceae</taxon>
        <taxon>Ascoidea</taxon>
    </lineage>
</organism>
<dbReference type="PANTHER" id="PTHR24394">
    <property type="entry name" value="ZINC FINGER PROTEIN"/>
    <property type="match status" value="1"/>
</dbReference>
<dbReference type="InterPro" id="IPR036236">
    <property type="entry name" value="Znf_C2H2_sf"/>
</dbReference>
<dbReference type="STRING" id="1344418.A0A1D2VMN8"/>
<name>A0A1D2VMN8_9ASCO</name>
<evidence type="ECO:0000259" key="12">
    <source>
        <dbReference type="PROSITE" id="PS50157"/>
    </source>
</evidence>
<dbReference type="RefSeq" id="XP_020049188.1">
    <property type="nucleotide sequence ID" value="XM_020190262.1"/>
</dbReference>
<evidence type="ECO:0000256" key="4">
    <source>
        <dbReference type="ARBA" id="ARBA00022737"/>
    </source>
</evidence>
<evidence type="ECO:0000256" key="6">
    <source>
        <dbReference type="ARBA" id="ARBA00022833"/>
    </source>
</evidence>
<dbReference type="GO" id="GO:0005634">
    <property type="term" value="C:nucleus"/>
    <property type="evidence" value="ECO:0007669"/>
    <property type="project" value="UniProtKB-SubCell"/>
</dbReference>
<dbReference type="SMART" id="SM00355">
    <property type="entry name" value="ZnF_C2H2"/>
    <property type="match status" value="2"/>
</dbReference>
<sequence>MSLKNQSQLPNTGAQIYPGTSSSSASSSSAGSGGGIGLGLGIGNEPGLELDKLFICKFCSQSFKRNSDLKRHSKIHMKVLPHICQVCGKSFARKDALKRHGNTLTCKRNKENGTYLDNLNFLNE</sequence>
<evidence type="ECO:0000256" key="9">
    <source>
        <dbReference type="ARBA" id="ARBA00023242"/>
    </source>
</evidence>
<dbReference type="SUPFAM" id="SSF57667">
    <property type="entry name" value="beta-beta-alpha zinc fingers"/>
    <property type="match status" value="1"/>
</dbReference>
<evidence type="ECO:0000256" key="7">
    <source>
        <dbReference type="ARBA" id="ARBA00023015"/>
    </source>
</evidence>
<gene>
    <name evidence="13" type="ORF">ASCRUDRAFT_31315</name>
</gene>
<dbReference type="PROSITE" id="PS50157">
    <property type="entry name" value="ZINC_FINGER_C2H2_2"/>
    <property type="match status" value="2"/>
</dbReference>
<dbReference type="Proteomes" id="UP000095038">
    <property type="component" value="Unassembled WGS sequence"/>
</dbReference>
<keyword evidence="3" id="KW-0479">Metal-binding</keyword>
<dbReference type="EMBL" id="KV454476">
    <property type="protein sequence ID" value="ODV62881.1"/>
    <property type="molecule type" value="Genomic_DNA"/>
</dbReference>
<evidence type="ECO:0000256" key="11">
    <source>
        <dbReference type="SAM" id="MobiDB-lite"/>
    </source>
</evidence>
<evidence type="ECO:0000256" key="3">
    <source>
        <dbReference type="ARBA" id="ARBA00022723"/>
    </source>
</evidence>
<dbReference type="InParanoid" id="A0A1D2VMN8"/>
<dbReference type="OrthoDB" id="8922241at2759"/>
<feature type="compositionally biased region" description="Polar residues" evidence="11">
    <location>
        <begin position="1"/>
        <end position="20"/>
    </location>
</feature>
<protein>
    <recommendedName>
        <fullName evidence="12">C2H2-type domain-containing protein</fullName>
    </recommendedName>
</protein>
<keyword evidence="6" id="KW-0862">Zinc</keyword>
<keyword evidence="14" id="KW-1185">Reference proteome</keyword>
<dbReference type="AlphaFoldDB" id="A0A1D2VMN8"/>
<dbReference type="GO" id="GO:0000981">
    <property type="term" value="F:DNA-binding transcription factor activity, RNA polymerase II-specific"/>
    <property type="evidence" value="ECO:0007669"/>
    <property type="project" value="TreeGrafter"/>
</dbReference>
<dbReference type="Gene3D" id="3.30.160.60">
    <property type="entry name" value="Classic Zinc Finger"/>
    <property type="match status" value="2"/>
</dbReference>
<feature type="region of interest" description="Disordered" evidence="11">
    <location>
        <begin position="1"/>
        <end position="32"/>
    </location>
</feature>
<evidence type="ECO:0000256" key="5">
    <source>
        <dbReference type="ARBA" id="ARBA00022771"/>
    </source>
</evidence>
<dbReference type="PANTHER" id="PTHR24394:SF48">
    <property type="entry name" value="ZINC FINGER PROTEIN 771"/>
    <property type="match status" value="1"/>
</dbReference>
<keyword evidence="9" id="KW-0539">Nucleus</keyword>